<reference evidence="10" key="1">
    <citation type="submission" date="2020-10" db="EMBL/GenBank/DDBJ databases">
        <authorList>
            <person name="Gilroy R."/>
        </authorList>
    </citation>
    <scope>NUCLEOTIDE SEQUENCE</scope>
    <source>
        <strain evidence="10">CHK195-12923</strain>
    </source>
</reference>
<proteinExistence type="inferred from homology"/>
<dbReference type="PANTHER" id="PTHR34390">
    <property type="entry name" value="UPF0442 PROTEIN YJJB-RELATED"/>
    <property type="match status" value="1"/>
</dbReference>
<evidence type="ECO:0000313" key="10">
    <source>
        <dbReference type="EMBL" id="HIU61039.1"/>
    </source>
</evidence>
<accession>A0A9D1SHV4</accession>
<evidence type="ECO:0000256" key="7">
    <source>
        <dbReference type="SAM" id="Phobius"/>
    </source>
</evidence>
<keyword evidence="2" id="KW-1003">Cell membrane</keyword>
<feature type="transmembrane region" description="Helical" evidence="7">
    <location>
        <begin position="326"/>
        <end position="343"/>
    </location>
</feature>
<dbReference type="EMBL" id="DVNE01000001">
    <property type="protein sequence ID" value="HIU61039.1"/>
    <property type="molecule type" value="Genomic_DNA"/>
</dbReference>
<feature type="domain" description="Threonine/Serine exporter ThrE" evidence="9">
    <location>
        <begin position="285"/>
        <end position="405"/>
    </location>
</feature>
<feature type="transmembrane region" description="Helical" evidence="7">
    <location>
        <begin position="186"/>
        <end position="207"/>
    </location>
</feature>
<dbReference type="GO" id="GO:0015744">
    <property type="term" value="P:succinate transport"/>
    <property type="evidence" value="ECO:0007669"/>
    <property type="project" value="TreeGrafter"/>
</dbReference>
<feature type="transmembrane region" description="Helical" evidence="7">
    <location>
        <begin position="240"/>
        <end position="263"/>
    </location>
</feature>
<feature type="transmembrane region" description="Helical" evidence="7">
    <location>
        <begin position="383"/>
        <end position="403"/>
    </location>
</feature>
<protein>
    <submittedName>
        <fullName evidence="10">Threonine/serine exporter family protein</fullName>
    </submittedName>
</protein>
<keyword evidence="4 7" id="KW-1133">Transmembrane helix</keyword>
<reference evidence="10" key="2">
    <citation type="journal article" date="2021" name="PeerJ">
        <title>Extensive microbial diversity within the chicken gut microbiome revealed by metagenomics and culture.</title>
        <authorList>
            <person name="Gilroy R."/>
            <person name="Ravi A."/>
            <person name="Getino M."/>
            <person name="Pursley I."/>
            <person name="Horton D.L."/>
            <person name="Alikhan N.F."/>
            <person name="Baker D."/>
            <person name="Gharbi K."/>
            <person name="Hall N."/>
            <person name="Watson M."/>
            <person name="Adriaenssens E.M."/>
            <person name="Foster-Nyarko E."/>
            <person name="Jarju S."/>
            <person name="Secka A."/>
            <person name="Antonio M."/>
            <person name="Oren A."/>
            <person name="Chaudhuri R.R."/>
            <person name="La Ragione R."/>
            <person name="Hildebrand F."/>
            <person name="Pallen M.J."/>
        </authorList>
    </citation>
    <scope>NUCLEOTIDE SEQUENCE</scope>
    <source>
        <strain evidence="10">CHK195-12923</strain>
    </source>
</reference>
<feature type="transmembrane region" description="Helical" evidence="7">
    <location>
        <begin position="213"/>
        <end position="233"/>
    </location>
</feature>
<evidence type="ECO:0000259" key="9">
    <source>
        <dbReference type="Pfam" id="PF12821"/>
    </source>
</evidence>
<dbReference type="InterPro" id="IPR050539">
    <property type="entry name" value="ThrE_Dicarb/AminoAcid_Exp"/>
</dbReference>
<evidence type="ECO:0000256" key="2">
    <source>
        <dbReference type="ARBA" id="ARBA00022475"/>
    </source>
</evidence>
<dbReference type="Pfam" id="PF12821">
    <property type="entry name" value="ThrE_2"/>
    <property type="match status" value="1"/>
</dbReference>
<feature type="transmembrane region" description="Helical" evidence="7">
    <location>
        <begin position="124"/>
        <end position="144"/>
    </location>
</feature>
<evidence type="ECO:0000259" key="8">
    <source>
        <dbReference type="Pfam" id="PF06738"/>
    </source>
</evidence>
<evidence type="ECO:0000256" key="5">
    <source>
        <dbReference type="ARBA" id="ARBA00023136"/>
    </source>
</evidence>
<feature type="transmembrane region" description="Helical" evidence="7">
    <location>
        <begin position="275"/>
        <end position="295"/>
    </location>
</feature>
<feature type="transmembrane region" description="Helical" evidence="7">
    <location>
        <begin position="150"/>
        <end position="174"/>
    </location>
</feature>
<evidence type="ECO:0000256" key="3">
    <source>
        <dbReference type="ARBA" id="ARBA00022692"/>
    </source>
</evidence>
<keyword evidence="3 7" id="KW-0812">Transmembrane</keyword>
<dbReference type="InterPro" id="IPR024528">
    <property type="entry name" value="ThrE_2"/>
</dbReference>
<comment type="similarity">
    <text evidence="6">Belongs to the ThrE exporter (TC 2.A.79) family.</text>
</comment>
<feature type="transmembrane region" description="Helical" evidence="7">
    <location>
        <begin position="355"/>
        <end position="377"/>
    </location>
</feature>
<dbReference type="Pfam" id="PF06738">
    <property type="entry name" value="ThrE"/>
    <property type="match status" value="1"/>
</dbReference>
<feature type="domain" description="Threonine/serine exporter-like N-terminal" evidence="8">
    <location>
        <begin position="23"/>
        <end position="256"/>
    </location>
</feature>
<dbReference type="GO" id="GO:0005886">
    <property type="term" value="C:plasma membrane"/>
    <property type="evidence" value="ECO:0007669"/>
    <property type="project" value="UniProtKB-SubCell"/>
</dbReference>
<organism evidence="10 11">
    <name type="scientific">Candidatus Coproplasma excrementigallinarum</name>
    <dbReference type="NCBI Taxonomy" id="2840747"/>
    <lineage>
        <taxon>Bacteria</taxon>
        <taxon>Bacillati</taxon>
        <taxon>Bacillota</taxon>
        <taxon>Clostridia</taxon>
        <taxon>Eubacteriales</taxon>
        <taxon>Candidatus Coproplasma</taxon>
    </lineage>
</organism>
<keyword evidence="5 7" id="KW-0472">Membrane</keyword>
<feature type="transmembrane region" description="Helical" evidence="7">
    <location>
        <begin position="302"/>
        <end position="320"/>
    </location>
</feature>
<evidence type="ECO:0000256" key="1">
    <source>
        <dbReference type="ARBA" id="ARBA00004651"/>
    </source>
</evidence>
<dbReference type="Proteomes" id="UP000824110">
    <property type="component" value="Unassembled WGS sequence"/>
</dbReference>
<dbReference type="PANTHER" id="PTHR34390:SF2">
    <property type="entry name" value="SUCCINATE TRANSPORTER SUBUNIT YJJP-RELATED"/>
    <property type="match status" value="1"/>
</dbReference>
<sequence length="430" mass="45115">MGGKINGKTYPCDENFCYLACSFAASVCCAFLQGGATCLSAVRAAKKVLSVYGLSGARIQVCLFKVYIYIELYGQTKVRLNRAYSRGNDLGLLEKCVSIIRSAKRGLPLAESERRAAIILRARTPVCAPVGALACAAFSLFFGGGAADFVIAYISGLISLILCSLPCRGIPLFLRTLFTSAAGGAACRLLCAACGLLGIACSLPLSLLGNTMALIPGLGLFSAICDILSFRFLCGVRGILCALSTAIAISCGYALSSAAFSFLQINSVALQHSVFFSFAAAYIGCIAGVAGFCAILRVPRNFVPYCIVCAVIAFHISGIICASEYLSAAVAAAFACAAAYALGRSFSAREECFSVPSLVPLIPGASLYGAFECLFAADILGAFYYFCSCLAVLFAVACGTMLIKLFKEVVLAAINAASKYKIKLQRTENF</sequence>
<name>A0A9D1SHV4_9FIRM</name>
<evidence type="ECO:0000256" key="6">
    <source>
        <dbReference type="ARBA" id="ARBA00034125"/>
    </source>
</evidence>
<dbReference type="GO" id="GO:0022857">
    <property type="term" value="F:transmembrane transporter activity"/>
    <property type="evidence" value="ECO:0007669"/>
    <property type="project" value="InterPro"/>
</dbReference>
<dbReference type="InterPro" id="IPR010619">
    <property type="entry name" value="ThrE-like_N"/>
</dbReference>
<evidence type="ECO:0000313" key="11">
    <source>
        <dbReference type="Proteomes" id="UP000824110"/>
    </source>
</evidence>
<dbReference type="AlphaFoldDB" id="A0A9D1SHV4"/>
<comment type="subcellular location">
    <subcellularLocation>
        <location evidence="1">Cell membrane</location>
        <topology evidence="1">Multi-pass membrane protein</topology>
    </subcellularLocation>
</comment>
<evidence type="ECO:0000256" key="4">
    <source>
        <dbReference type="ARBA" id="ARBA00022989"/>
    </source>
</evidence>
<gene>
    <name evidence="10" type="ORF">IAB69_00090</name>
</gene>
<comment type="caution">
    <text evidence="10">The sequence shown here is derived from an EMBL/GenBank/DDBJ whole genome shotgun (WGS) entry which is preliminary data.</text>
</comment>